<protein>
    <submittedName>
        <fullName evidence="1">Uncharacterized protein</fullName>
    </submittedName>
</protein>
<dbReference type="AlphaFoldDB" id="A0AAW1WYV3"/>
<accession>A0AAW1WYV3</accession>
<name>A0AAW1WYV3_RUBAR</name>
<keyword evidence="2" id="KW-1185">Reference proteome</keyword>
<evidence type="ECO:0000313" key="2">
    <source>
        <dbReference type="Proteomes" id="UP001457282"/>
    </source>
</evidence>
<gene>
    <name evidence="1" type="ORF">M0R45_026741</name>
</gene>
<organism evidence="1 2">
    <name type="scientific">Rubus argutus</name>
    <name type="common">Southern blackberry</name>
    <dbReference type="NCBI Taxonomy" id="59490"/>
    <lineage>
        <taxon>Eukaryota</taxon>
        <taxon>Viridiplantae</taxon>
        <taxon>Streptophyta</taxon>
        <taxon>Embryophyta</taxon>
        <taxon>Tracheophyta</taxon>
        <taxon>Spermatophyta</taxon>
        <taxon>Magnoliopsida</taxon>
        <taxon>eudicotyledons</taxon>
        <taxon>Gunneridae</taxon>
        <taxon>Pentapetalae</taxon>
        <taxon>rosids</taxon>
        <taxon>fabids</taxon>
        <taxon>Rosales</taxon>
        <taxon>Rosaceae</taxon>
        <taxon>Rosoideae</taxon>
        <taxon>Rosoideae incertae sedis</taxon>
        <taxon>Rubus</taxon>
    </lineage>
</organism>
<reference evidence="1 2" key="1">
    <citation type="journal article" date="2023" name="G3 (Bethesda)">
        <title>A chromosome-length genome assembly and annotation of blackberry (Rubus argutus, cv. 'Hillquist').</title>
        <authorList>
            <person name="Bruna T."/>
            <person name="Aryal R."/>
            <person name="Dudchenko O."/>
            <person name="Sargent D.J."/>
            <person name="Mead D."/>
            <person name="Buti M."/>
            <person name="Cavallini A."/>
            <person name="Hytonen T."/>
            <person name="Andres J."/>
            <person name="Pham M."/>
            <person name="Weisz D."/>
            <person name="Mascagni F."/>
            <person name="Usai G."/>
            <person name="Natali L."/>
            <person name="Bassil N."/>
            <person name="Fernandez G.E."/>
            <person name="Lomsadze A."/>
            <person name="Armour M."/>
            <person name="Olukolu B."/>
            <person name="Poorten T."/>
            <person name="Britton C."/>
            <person name="Davik J."/>
            <person name="Ashrafi H."/>
            <person name="Aiden E.L."/>
            <person name="Borodovsky M."/>
            <person name="Worthington M."/>
        </authorList>
    </citation>
    <scope>NUCLEOTIDE SEQUENCE [LARGE SCALE GENOMIC DNA]</scope>
    <source>
        <strain evidence="1">PI 553951</strain>
    </source>
</reference>
<dbReference type="EMBL" id="JBEDUW010000005">
    <property type="protein sequence ID" value="KAK9929649.1"/>
    <property type="molecule type" value="Genomic_DNA"/>
</dbReference>
<sequence>MSSVIKEGKKKSRTTILDRPTTVTWLERKSLADKETETLEKQIQDLKTWANMVESMNEEQLKEYLENRPDEFKTVKIHNIAPRQRIQRIEKPKCSTSNGIMASVWKFHKEEEQQQNNQSL</sequence>
<proteinExistence type="predicted"/>
<comment type="caution">
    <text evidence="1">The sequence shown here is derived from an EMBL/GenBank/DDBJ whole genome shotgun (WGS) entry which is preliminary data.</text>
</comment>
<evidence type="ECO:0000313" key="1">
    <source>
        <dbReference type="EMBL" id="KAK9929649.1"/>
    </source>
</evidence>
<dbReference type="Proteomes" id="UP001457282">
    <property type="component" value="Unassembled WGS sequence"/>
</dbReference>